<accession>A0ABS8FZA7</accession>
<dbReference type="SMART" id="SM00882">
    <property type="entry name" value="CoA_trans"/>
    <property type="match status" value="1"/>
</dbReference>
<dbReference type="InterPro" id="IPR014388">
    <property type="entry name" value="3-oxoacid_CoA-transferase"/>
</dbReference>
<gene>
    <name evidence="4" type="ORF">LKD70_13370</name>
</gene>
<comment type="caution">
    <text evidence="4">The sequence shown here is derived from an EMBL/GenBank/DDBJ whole genome shotgun (WGS) entry which is preliminary data.</text>
</comment>
<evidence type="ECO:0000256" key="2">
    <source>
        <dbReference type="ARBA" id="ARBA00022679"/>
    </source>
</evidence>
<dbReference type="InterPro" id="IPR004165">
    <property type="entry name" value="CoA_trans_fam_I"/>
</dbReference>
<proteinExistence type="inferred from homology"/>
<dbReference type="SUPFAM" id="SSF100950">
    <property type="entry name" value="NagB/RpiA/CoA transferase-like"/>
    <property type="match status" value="2"/>
</dbReference>
<dbReference type="PANTHER" id="PTHR43293:SF1">
    <property type="entry name" value="ACETATE COA-TRANSFERASE YDIF"/>
    <property type="match status" value="1"/>
</dbReference>
<evidence type="ECO:0000313" key="5">
    <source>
        <dbReference type="Proteomes" id="UP001198151"/>
    </source>
</evidence>
<evidence type="ECO:0000313" key="4">
    <source>
        <dbReference type="EMBL" id="MCC2255393.1"/>
    </source>
</evidence>
<keyword evidence="5" id="KW-1185">Reference proteome</keyword>
<evidence type="ECO:0000256" key="1">
    <source>
        <dbReference type="ARBA" id="ARBA00007154"/>
    </source>
</evidence>
<dbReference type="EMBL" id="JAJEQX010000026">
    <property type="protein sequence ID" value="MCC2255393.1"/>
    <property type="molecule type" value="Genomic_DNA"/>
</dbReference>
<name>A0ABS8FZA7_9FIRM</name>
<dbReference type="InterPro" id="IPR037171">
    <property type="entry name" value="NagB/RpiA_transferase-like"/>
</dbReference>
<comment type="similarity">
    <text evidence="1 3">Belongs to the 3-oxoacid CoA-transferase family.</text>
</comment>
<dbReference type="Proteomes" id="UP001198151">
    <property type="component" value="Unassembled WGS sequence"/>
</dbReference>
<dbReference type="RefSeq" id="WP_227708466.1">
    <property type="nucleotide sequence ID" value="NZ_JAJEQX010000026.1"/>
</dbReference>
<sequence length="535" mass="57649">MSSKICTAAEAAALVKDGAFLVCAGNMNNCLAEEICAAIEQRFLDEGHPSDMTIMSGSGIGDMGPVGGVFRGFEHFAHDGMIRRVIVGHNGSNHTIMQMQQDLKVESYNFPQGVIEHMFKARARGMDVELTKVGLGTFVDPRQEGGKTNSVTTKDLVEVVNVMGQEYLAYKTPKIDVALIRGTTADEEGNLTCEDEAVLTNIQAIAMAAKASGGIVLCQVKNVVKKGALPAKEVIIPGVFIDKLIVCTDLEKNHRMTMGEYYNPAYTGKYKYPVSAAAALPLGVKKTIARRAAQELKFHVPVNTGLGYPEGIASVANEEGIADELVLTVETGAFGGVPAARTSFGATTNALAFVDSPTIFDLYDGGFLYATFVGLAECDPAGSVNVSRFMDKSGRERRPGAGGFINLTQGAKNVIFCGTMTAGGYKAEIRDGKLVILQEGAEKKFLNSINQVTFSGPHAMEIGQNVLYITDRCVFRLTKEGLVLTEVAPGIDIETQILPFMEFRPIIADDVKEMDPKLFMEGLIGLREDIESRDR</sequence>
<evidence type="ECO:0000256" key="3">
    <source>
        <dbReference type="PIRNR" id="PIRNR000858"/>
    </source>
</evidence>
<dbReference type="PIRSF" id="PIRSF000858">
    <property type="entry name" value="SCOT-t"/>
    <property type="match status" value="1"/>
</dbReference>
<protein>
    <submittedName>
        <fullName evidence="4">Acyl CoA:acetate/3-ketoacid CoA transferase</fullName>
    </submittedName>
</protein>
<organism evidence="4 5">
    <name type="scientific">Ruminococcus turbiniformis</name>
    <dbReference type="NCBI Taxonomy" id="2881258"/>
    <lineage>
        <taxon>Bacteria</taxon>
        <taxon>Bacillati</taxon>
        <taxon>Bacillota</taxon>
        <taxon>Clostridia</taxon>
        <taxon>Eubacteriales</taxon>
        <taxon>Oscillospiraceae</taxon>
        <taxon>Ruminococcus</taxon>
    </lineage>
</organism>
<dbReference type="PANTHER" id="PTHR43293">
    <property type="entry name" value="ACETATE COA-TRANSFERASE YDIF"/>
    <property type="match status" value="1"/>
</dbReference>
<reference evidence="4 5" key="1">
    <citation type="submission" date="2021-10" db="EMBL/GenBank/DDBJ databases">
        <title>Anaerobic single-cell dispensing facilitates the cultivation of human gut bacteria.</title>
        <authorList>
            <person name="Afrizal A."/>
        </authorList>
    </citation>
    <scope>NUCLEOTIDE SEQUENCE [LARGE SCALE GENOMIC DNA]</scope>
    <source>
        <strain evidence="4 5">CLA-AA-H200</strain>
    </source>
</reference>
<dbReference type="Pfam" id="PF01144">
    <property type="entry name" value="CoA_trans"/>
    <property type="match status" value="1"/>
</dbReference>
<dbReference type="GO" id="GO:0016740">
    <property type="term" value="F:transferase activity"/>
    <property type="evidence" value="ECO:0007669"/>
    <property type="project" value="UniProtKB-KW"/>
</dbReference>
<dbReference type="Gene3D" id="3.40.1080.10">
    <property type="entry name" value="Glutaconate Coenzyme A-transferase"/>
    <property type="match status" value="2"/>
</dbReference>
<keyword evidence="2 3" id="KW-0808">Transferase</keyword>